<dbReference type="AlphaFoldDB" id="S7ZDA3"/>
<accession>S7ZDA3</accession>
<protein>
    <submittedName>
        <fullName evidence="1">Uncharacterized protein</fullName>
    </submittedName>
</protein>
<keyword evidence="2" id="KW-1185">Reference proteome</keyword>
<dbReference type="Proteomes" id="UP000019376">
    <property type="component" value="Unassembled WGS sequence"/>
</dbReference>
<proteinExistence type="predicted"/>
<reference evidence="1 2" key="1">
    <citation type="journal article" date="2013" name="PLoS ONE">
        <title>Genomic and secretomic analyses reveal unique features of the lignocellulolytic enzyme system of Penicillium decumbens.</title>
        <authorList>
            <person name="Liu G."/>
            <person name="Zhang L."/>
            <person name="Wei X."/>
            <person name="Zou G."/>
            <person name="Qin Y."/>
            <person name="Ma L."/>
            <person name="Li J."/>
            <person name="Zheng H."/>
            <person name="Wang S."/>
            <person name="Wang C."/>
            <person name="Xun L."/>
            <person name="Zhao G.-P."/>
            <person name="Zhou Z."/>
            <person name="Qu Y."/>
        </authorList>
    </citation>
    <scope>NUCLEOTIDE SEQUENCE [LARGE SCALE GENOMIC DNA]</scope>
    <source>
        <strain evidence="2">114-2 / CGMCC 5302</strain>
    </source>
</reference>
<sequence>MCVTVSNLPIPFEGPRTILNHASSTRRDQSFWSFRAVDLVLKEVENSFIVLTPLIDDPNGPSLSQLTLTYKSKPSEIKWNVLYQPSELSKVAICWR</sequence>
<evidence type="ECO:0000313" key="1">
    <source>
        <dbReference type="EMBL" id="EPS28630.1"/>
    </source>
</evidence>
<dbReference type="EMBL" id="KB644411">
    <property type="protein sequence ID" value="EPS28630.1"/>
    <property type="molecule type" value="Genomic_DNA"/>
</dbReference>
<gene>
    <name evidence="1" type="ORF">PDE_03576</name>
</gene>
<organism evidence="1 2">
    <name type="scientific">Penicillium oxalicum (strain 114-2 / CGMCC 5302)</name>
    <name type="common">Penicillium decumbens</name>
    <dbReference type="NCBI Taxonomy" id="933388"/>
    <lineage>
        <taxon>Eukaryota</taxon>
        <taxon>Fungi</taxon>
        <taxon>Dikarya</taxon>
        <taxon>Ascomycota</taxon>
        <taxon>Pezizomycotina</taxon>
        <taxon>Eurotiomycetes</taxon>
        <taxon>Eurotiomycetidae</taxon>
        <taxon>Eurotiales</taxon>
        <taxon>Aspergillaceae</taxon>
        <taxon>Penicillium</taxon>
    </lineage>
</organism>
<name>S7ZDA3_PENO1</name>
<dbReference type="HOGENOM" id="CLU_2360400_0_0_1"/>
<evidence type="ECO:0000313" key="2">
    <source>
        <dbReference type="Proteomes" id="UP000019376"/>
    </source>
</evidence>